<dbReference type="Gene3D" id="2.170.270.10">
    <property type="entry name" value="SET domain"/>
    <property type="match status" value="1"/>
</dbReference>
<evidence type="ECO:0000256" key="1">
    <source>
        <dbReference type="SAM" id="MobiDB-lite"/>
    </source>
</evidence>
<evidence type="ECO:0000313" key="3">
    <source>
        <dbReference type="EMBL" id="RPA80034.1"/>
    </source>
</evidence>
<dbReference type="SUPFAM" id="SSF82199">
    <property type="entry name" value="SET domain"/>
    <property type="match status" value="1"/>
</dbReference>
<name>A0A3N4IE88_ASCIM</name>
<feature type="region of interest" description="Disordered" evidence="1">
    <location>
        <begin position="293"/>
        <end position="335"/>
    </location>
</feature>
<evidence type="ECO:0000313" key="4">
    <source>
        <dbReference type="Proteomes" id="UP000275078"/>
    </source>
</evidence>
<dbReference type="InterPro" id="IPR046341">
    <property type="entry name" value="SET_dom_sf"/>
</dbReference>
<sequence>MTVDPPLIPDLPIASPPPPERVLMNNPFYLSEGHLFFLEYPETKTNQTDLYTRHASQPRGLVATTLIPAGTRIIYEPLLLAEQIDYTHPAVTEEQWDGFYKRFKRSTEFIKATFWALPRCAGAGIEKRKGKDGTREVKVLDLETPGSRFREFKQIARANLRRHLPLQTTAQQSFISETVPLINHSCIPNADVTVDRGKVWVQTIVDVPAGSEITISWLSRINLTHVERKEELWGHYGIARCICSTCRIPPVKRDARDKRILKLDNLIAEHLPFGTFDEVPDEMHLPPNHRRIMSQKQKQAKPNLPKQTTLSKTIRNSPSSSPEPQPRQLQAFNPTSPPLPYPLLTTLHPLATTLYGPSSHLSYHLHLSLTTHLILHGFPGKKVLLRTLHHALAAYTTILHLKGTDSYHAYRLNSLLASLFSAFSPDEKVRRLSSFHRGGVKMPLSPPKNGKYLSQELRRGAMEDAVYSKELKGDLRLTYEDDGFPGIGKEKGWVWGEEEKGVFRRWVEGEEKLFKRVRRFVRREDVAKGAFAVRVEGGGGGVTVWTVGEE</sequence>
<dbReference type="PROSITE" id="PS50280">
    <property type="entry name" value="SET"/>
    <property type="match status" value="1"/>
</dbReference>
<dbReference type="OrthoDB" id="265717at2759"/>
<dbReference type="EMBL" id="ML119692">
    <property type="protein sequence ID" value="RPA80034.1"/>
    <property type="molecule type" value="Genomic_DNA"/>
</dbReference>
<feature type="domain" description="SET" evidence="2">
    <location>
        <begin position="41"/>
        <end position="218"/>
    </location>
</feature>
<protein>
    <recommendedName>
        <fullName evidence="2">SET domain-containing protein</fullName>
    </recommendedName>
</protein>
<dbReference type="AlphaFoldDB" id="A0A3N4IE88"/>
<reference evidence="3 4" key="1">
    <citation type="journal article" date="2018" name="Nat. Ecol. Evol.">
        <title>Pezizomycetes genomes reveal the molecular basis of ectomycorrhizal truffle lifestyle.</title>
        <authorList>
            <person name="Murat C."/>
            <person name="Payen T."/>
            <person name="Noel B."/>
            <person name="Kuo A."/>
            <person name="Morin E."/>
            <person name="Chen J."/>
            <person name="Kohler A."/>
            <person name="Krizsan K."/>
            <person name="Balestrini R."/>
            <person name="Da Silva C."/>
            <person name="Montanini B."/>
            <person name="Hainaut M."/>
            <person name="Levati E."/>
            <person name="Barry K.W."/>
            <person name="Belfiori B."/>
            <person name="Cichocki N."/>
            <person name="Clum A."/>
            <person name="Dockter R.B."/>
            <person name="Fauchery L."/>
            <person name="Guy J."/>
            <person name="Iotti M."/>
            <person name="Le Tacon F."/>
            <person name="Lindquist E.A."/>
            <person name="Lipzen A."/>
            <person name="Malagnac F."/>
            <person name="Mello A."/>
            <person name="Molinier V."/>
            <person name="Miyauchi S."/>
            <person name="Poulain J."/>
            <person name="Riccioni C."/>
            <person name="Rubini A."/>
            <person name="Sitrit Y."/>
            <person name="Splivallo R."/>
            <person name="Traeger S."/>
            <person name="Wang M."/>
            <person name="Zifcakova L."/>
            <person name="Wipf D."/>
            <person name="Zambonelli A."/>
            <person name="Paolocci F."/>
            <person name="Nowrousian M."/>
            <person name="Ottonello S."/>
            <person name="Baldrian P."/>
            <person name="Spatafora J.W."/>
            <person name="Henrissat B."/>
            <person name="Nagy L.G."/>
            <person name="Aury J.M."/>
            <person name="Wincker P."/>
            <person name="Grigoriev I.V."/>
            <person name="Bonfante P."/>
            <person name="Martin F.M."/>
        </authorList>
    </citation>
    <scope>NUCLEOTIDE SEQUENCE [LARGE SCALE GENOMIC DNA]</scope>
    <source>
        <strain evidence="3 4">RN42</strain>
    </source>
</reference>
<dbReference type="PANTHER" id="PTHR47332">
    <property type="entry name" value="SET DOMAIN-CONTAINING PROTEIN 5"/>
    <property type="match status" value="1"/>
</dbReference>
<evidence type="ECO:0000259" key="2">
    <source>
        <dbReference type="PROSITE" id="PS50280"/>
    </source>
</evidence>
<organism evidence="3 4">
    <name type="scientific">Ascobolus immersus RN42</name>
    <dbReference type="NCBI Taxonomy" id="1160509"/>
    <lineage>
        <taxon>Eukaryota</taxon>
        <taxon>Fungi</taxon>
        <taxon>Dikarya</taxon>
        <taxon>Ascomycota</taxon>
        <taxon>Pezizomycotina</taxon>
        <taxon>Pezizomycetes</taxon>
        <taxon>Pezizales</taxon>
        <taxon>Ascobolaceae</taxon>
        <taxon>Ascobolus</taxon>
    </lineage>
</organism>
<dbReference type="PANTHER" id="PTHR47332:SF4">
    <property type="entry name" value="SET DOMAIN-CONTAINING PROTEIN 5"/>
    <property type="match status" value="1"/>
</dbReference>
<dbReference type="InterPro" id="IPR053185">
    <property type="entry name" value="SET_domain_protein"/>
</dbReference>
<keyword evidence="4" id="KW-1185">Reference proteome</keyword>
<accession>A0A3N4IE88</accession>
<dbReference type="Proteomes" id="UP000275078">
    <property type="component" value="Unassembled WGS sequence"/>
</dbReference>
<feature type="compositionally biased region" description="Polar residues" evidence="1">
    <location>
        <begin position="305"/>
        <end position="316"/>
    </location>
</feature>
<proteinExistence type="predicted"/>
<dbReference type="Pfam" id="PF00856">
    <property type="entry name" value="SET"/>
    <property type="match status" value="1"/>
</dbReference>
<gene>
    <name evidence="3" type="ORF">BJ508DRAFT_307759</name>
</gene>
<dbReference type="InterPro" id="IPR001214">
    <property type="entry name" value="SET_dom"/>
</dbReference>